<dbReference type="Gene3D" id="3.40.50.300">
    <property type="entry name" value="P-loop containing nucleotide triphosphate hydrolases"/>
    <property type="match status" value="1"/>
</dbReference>
<evidence type="ECO:0000256" key="4">
    <source>
        <dbReference type="ARBA" id="ARBA00023125"/>
    </source>
</evidence>
<dbReference type="InterPro" id="IPR025662">
    <property type="entry name" value="Sigma_54_int_dom_ATP-bd_1"/>
</dbReference>
<dbReference type="FunFam" id="3.40.50.300:FF:000006">
    <property type="entry name" value="DNA-binding transcriptional regulator NtrC"/>
    <property type="match status" value="1"/>
</dbReference>
<proteinExistence type="predicted"/>
<keyword evidence="3" id="KW-0805">Transcription regulation</keyword>
<dbReference type="PANTHER" id="PTHR32071:SF117">
    <property type="entry name" value="PTS-DEPENDENT DIHYDROXYACETONE KINASE OPERON REGULATORY PROTEIN-RELATED"/>
    <property type="match status" value="1"/>
</dbReference>
<dbReference type="GO" id="GO:0005524">
    <property type="term" value="F:ATP binding"/>
    <property type="evidence" value="ECO:0007669"/>
    <property type="project" value="UniProtKB-KW"/>
</dbReference>
<evidence type="ECO:0000259" key="8">
    <source>
        <dbReference type="PROSITE" id="PS50045"/>
    </source>
</evidence>
<dbReference type="PANTHER" id="PTHR32071">
    <property type="entry name" value="TRANSCRIPTIONAL REGULATORY PROTEIN"/>
    <property type="match status" value="1"/>
</dbReference>
<evidence type="ECO:0000256" key="2">
    <source>
        <dbReference type="ARBA" id="ARBA00022840"/>
    </source>
</evidence>
<evidence type="ECO:0000256" key="1">
    <source>
        <dbReference type="ARBA" id="ARBA00022741"/>
    </source>
</evidence>
<evidence type="ECO:0000256" key="6">
    <source>
        <dbReference type="ARBA" id="ARBA00023163"/>
    </source>
</evidence>
<dbReference type="Gene3D" id="1.10.10.60">
    <property type="entry name" value="Homeodomain-like"/>
    <property type="match status" value="1"/>
</dbReference>
<keyword evidence="11" id="KW-1185">Reference proteome</keyword>
<dbReference type="CDD" id="cd00009">
    <property type="entry name" value="AAA"/>
    <property type="match status" value="1"/>
</dbReference>
<dbReference type="Pfam" id="PF02954">
    <property type="entry name" value="HTH_8"/>
    <property type="match status" value="1"/>
</dbReference>
<dbReference type="Proteomes" id="UP000482487">
    <property type="component" value="Unassembled WGS sequence"/>
</dbReference>
<organism evidence="10 11">
    <name type="scientific">Solidesulfovibrio aerotolerans</name>
    <dbReference type="NCBI Taxonomy" id="295255"/>
    <lineage>
        <taxon>Bacteria</taxon>
        <taxon>Pseudomonadati</taxon>
        <taxon>Thermodesulfobacteriota</taxon>
        <taxon>Desulfovibrionia</taxon>
        <taxon>Desulfovibrionales</taxon>
        <taxon>Desulfovibrionaceae</taxon>
        <taxon>Solidesulfovibrio</taxon>
    </lineage>
</organism>
<dbReference type="GO" id="GO:0000160">
    <property type="term" value="P:phosphorelay signal transduction system"/>
    <property type="evidence" value="ECO:0007669"/>
    <property type="project" value="InterPro"/>
</dbReference>
<dbReference type="Gene3D" id="1.10.8.60">
    <property type="match status" value="1"/>
</dbReference>
<evidence type="ECO:0000256" key="3">
    <source>
        <dbReference type="ARBA" id="ARBA00023015"/>
    </source>
</evidence>
<dbReference type="Pfam" id="PF25601">
    <property type="entry name" value="AAA_lid_14"/>
    <property type="match status" value="1"/>
</dbReference>
<evidence type="ECO:0000256" key="5">
    <source>
        <dbReference type="ARBA" id="ARBA00023159"/>
    </source>
</evidence>
<dbReference type="InterPro" id="IPR058031">
    <property type="entry name" value="AAA_lid_NorR"/>
</dbReference>
<dbReference type="GO" id="GO:0043565">
    <property type="term" value="F:sequence-specific DNA binding"/>
    <property type="evidence" value="ECO:0007669"/>
    <property type="project" value="InterPro"/>
</dbReference>
<evidence type="ECO:0000313" key="11">
    <source>
        <dbReference type="Proteomes" id="UP000482487"/>
    </source>
</evidence>
<evidence type="ECO:0000313" key="10">
    <source>
        <dbReference type="EMBL" id="MYL83905.1"/>
    </source>
</evidence>
<gene>
    <name evidence="10" type="ORF">GTA51_12275</name>
</gene>
<dbReference type="PROSITE" id="PS00676">
    <property type="entry name" value="SIGMA54_INTERACT_2"/>
    <property type="match status" value="1"/>
</dbReference>
<dbReference type="Pfam" id="PF00158">
    <property type="entry name" value="Sigma54_activat"/>
    <property type="match status" value="1"/>
</dbReference>
<dbReference type="OrthoDB" id="9763792at2"/>
<dbReference type="InterPro" id="IPR025944">
    <property type="entry name" value="Sigma_54_int_dom_CS"/>
</dbReference>
<feature type="domain" description="Sigma-54 factor interaction" evidence="8">
    <location>
        <begin position="143"/>
        <end position="372"/>
    </location>
</feature>
<dbReference type="FunFam" id="1.10.8.60:FF:000014">
    <property type="entry name" value="DNA-binding transcriptional regulator NtrC"/>
    <property type="match status" value="1"/>
</dbReference>
<dbReference type="RefSeq" id="WP_160961471.1">
    <property type="nucleotide sequence ID" value="NZ_WVUD01000021.1"/>
</dbReference>
<protein>
    <submittedName>
        <fullName evidence="10">Response regulator</fullName>
    </submittedName>
</protein>
<accession>A0A7C9ILU6</accession>
<dbReference type="SMART" id="SM00448">
    <property type="entry name" value="REC"/>
    <property type="match status" value="1"/>
</dbReference>
<dbReference type="EMBL" id="WVUD01000021">
    <property type="protein sequence ID" value="MYL83905.1"/>
    <property type="molecule type" value="Genomic_DNA"/>
</dbReference>
<sequence length="463" mass="50086">MLANVLVVDDDAGHLSMLRTVLSGWGYAVAGAGEGAEAVAMVREKPFDAVLLDVRMAGMGGMEALARIKEYNPAVPVLIMTAYSSVEVAVSALKSGAYDYLTKPLDLDVLRLTLERALDHVRLARENASLRQKLGPGAGGPEIIGKSSAMRELFSMIAMVAPTEATVLVAGESGTGKELVAKALHAGSPRAGGPLVAVNCAALSETLLESELFGHEKGAFTGAERRREGRFMAANKGSIFLDEIGEIAPAIQAKLLRVIQEREIQRVGGDRPVGVDVRILAATNRDLKKEVEAGRFREDLYYRLNVVTLTVPPLRERLQDIPLLAQHFLARFAEKNRKRIKGFTPAAMDHLLRCPWPGNVRELENAVERAVILSVGEYVGERELPLWELRDVERRSHGQPAAGTGAAGQPDLAGLAGMALDDVEREVILATLRDTDGNKSEAARVLGITRATLHKKLKKYGEE</sequence>
<dbReference type="SUPFAM" id="SSF52540">
    <property type="entry name" value="P-loop containing nucleoside triphosphate hydrolases"/>
    <property type="match status" value="1"/>
</dbReference>
<dbReference type="SUPFAM" id="SSF46689">
    <property type="entry name" value="Homeodomain-like"/>
    <property type="match status" value="1"/>
</dbReference>
<dbReference type="InterPro" id="IPR009057">
    <property type="entry name" value="Homeodomain-like_sf"/>
</dbReference>
<dbReference type="PROSITE" id="PS00688">
    <property type="entry name" value="SIGMA54_INTERACT_3"/>
    <property type="match status" value="1"/>
</dbReference>
<dbReference type="PRINTS" id="PR01590">
    <property type="entry name" value="HTHFIS"/>
</dbReference>
<dbReference type="InterPro" id="IPR002078">
    <property type="entry name" value="Sigma_54_int"/>
</dbReference>
<dbReference type="PROSITE" id="PS50045">
    <property type="entry name" value="SIGMA54_INTERACT_4"/>
    <property type="match status" value="1"/>
</dbReference>
<reference evidence="10 11" key="1">
    <citation type="submission" date="2020-01" db="EMBL/GenBank/DDBJ databases">
        <title>Genome sequence of Desulfovibrio aerotolerans DSM 16695(T).</title>
        <authorList>
            <person name="Karnachuk O."/>
            <person name="Avakyan M."/>
            <person name="Mardanov A."/>
            <person name="Kadnikov V."/>
            <person name="Ravin N."/>
        </authorList>
    </citation>
    <scope>NUCLEOTIDE SEQUENCE [LARGE SCALE GENOMIC DNA]</scope>
    <source>
        <strain evidence="10 11">DSM 16695</strain>
    </source>
</reference>
<feature type="domain" description="Response regulatory" evidence="9">
    <location>
        <begin position="4"/>
        <end position="118"/>
    </location>
</feature>
<dbReference type="PROSITE" id="PS50110">
    <property type="entry name" value="RESPONSE_REGULATORY"/>
    <property type="match status" value="1"/>
</dbReference>
<dbReference type="Pfam" id="PF00072">
    <property type="entry name" value="Response_reg"/>
    <property type="match status" value="1"/>
</dbReference>
<keyword evidence="2" id="KW-0067">ATP-binding</keyword>
<dbReference type="SMART" id="SM00382">
    <property type="entry name" value="AAA"/>
    <property type="match status" value="1"/>
</dbReference>
<dbReference type="InterPro" id="IPR025943">
    <property type="entry name" value="Sigma_54_int_dom_ATP-bd_2"/>
</dbReference>
<evidence type="ECO:0000256" key="7">
    <source>
        <dbReference type="PROSITE-ProRule" id="PRU00169"/>
    </source>
</evidence>
<dbReference type="InterPro" id="IPR027417">
    <property type="entry name" value="P-loop_NTPase"/>
</dbReference>
<keyword evidence="4" id="KW-0238">DNA-binding</keyword>
<dbReference type="AlphaFoldDB" id="A0A7C9ILU6"/>
<dbReference type="InterPro" id="IPR001789">
    <property type="entry name" value="Sig_transdc_resp-reg_receiver"/>
</dbReference>
<keyword evidence="5" id="KW-0010">Activator</keyword>
<dbReference type="Gene3D" id="3.40.50.2300">
    <property type="match status" value="1"/>
</dbReference>
<keyword evidence="6" id="KW-0804">Transcription</keyword>
<name>A0A7C9ILU6_9BACT</name>
<keyword evidence="1" id="KW-0547">Nucleotide-binding</keyword>
<feature type="modified residue" description="4-aspartylphosphate" evidence="7">
    <location>
        <position position="53"/>
    </location>
</feature>
<dbReference type="PROSITE" id="PS00675">
    <property type="entry name" value="SIGMA54_INTERACT_1"/>
    <property type="match status" value="1"/>
</dbReference>
<dbReference type="InterPro" id="IPR011006">
    <property type="entry name" value="CheY-like_superfamily"/>
</dbReference>
<comment type="caution">
    <text evidence="10">The sequence shown here is derived from an EMBL/GenBank/DDBJ whole genome shotgun (WGS) entry which is preliminary data.</text>
</comment>
<dbReference type="InterPro" id="IPR003593">
    <property type="entry name" value="AAA+_ATPase"/>
</dbReference>
<evidence type="ECO:0000259" key="9">
    <source>
        <dbReference type="PROSITE" id="PS50110"/>
    </source>
</evidence>
<dbReference type="GO" id="GO:0006355">
    <property type="term" value="P:regulation of DNA-templated transcription"/>
    <property type="evidence" value="ECO:0007669"/>
    <property type="project" value="InterPro"/>
</dbReference>
<dbReference type="InterPro" id="IPR002197">
    <property type="entry name" value="HTH_Fis"/>
</dbReference>
<dbReference type="SUPFAM" id="SSF52172">
    <property type="entry name" value="CheY-like"/>
    <property type="match status" value="1"/>
</dbReference>
<keyword evidence="7" id="KW-0597">Phosphoprotein</keyword>